<dbReference type="AlphaFoldDB" id="A0A383RMQ1"/>
<organism evidence="1 2">
    <name type="scientific">Paenibacillus alvei</name>
    <name type="common">Bacillus alvei</name>
    <dbReference type="NCBI Taxonomy" id="44250"/>
    <lineage>
        <taxon>Bacteria</taxon>
        <taxon>Bacillati</taxon>
        <taxon>Bacillota</taxon>
        <taxon>Bacilli</taxon>
        <taxon>Bacillales</taxon>
        <taxon>Paenibacillaceae</taxon>
        <taxon>Paenibacillus</taxon>
    </lineage>
</organism>
<dbReference type="Proteomes" id="UP000304148">
    <property type="component" value="Chromosome"/>
</dbReference>
<sequence length="87" mass="9213">MHVQGEQQLAMCRKGGEPVDGQGIFRTIQQRCIQDLLLYAAQCLGCGRRLPGGVYEGAHVGMGAGGVSQDVAHANYGQSLPESLAQE</sequence>
<evidence type="ECO:0000313" key="2">
    <source>
        <dbReference type="Proteomes" id="UP000304148"/>
    </source>
</evidence>
<dbReference type="EMBL" id="LS992241">
    <property type="protein sequence ID" value="SYX87576.1"/>
    <property type="molecule type" value="Genomic_DNA"/>
</dbReference>
<proteinExistence type="predicted"/>
<evidence type="ECO:0000313" key="1">
    <source>
        <dbReference type="EMBL" id="SYX87576.1"/>
    </source>
</evidence>
<protein>
    <submittedName>
        <fullName evidence="1">Uncharacterized protein</fullName>
    </submittedName>
</protein>
<name>A0A383RMQ1_PAEAL</name>
<gene>
    <name evidence="1" type="ORF">PBLR_16006</name>
</gene>
<accession>A0A383RMQ1</accession>
<reference evidence="2" key="1">
    <citation type="submission" date="2018-08" db="EMBL/GenBank/DDBJ databases">
        <authorList>
            <person name="Chevrot R."/>
        </authorList>
    </citation>
    <scope>NUCLEOTIDE SEQUENCE [LARGE SCALE GENOMIC DNA]</scope>
</reference>